<feature type="repeat" description="WD" evidence="7">
    <location>
        <begin position="77"/>
        <end position="119"/>
    </location>
</feature>
<evidence type="ECO:0000256" key="4">
    <source>
        <dbReference type="ARBA" id="ARBA00022574"/>
    </source>
</evidence>
<keyword evidence="5 8" id="KW-0677">Repeat</keyword>
<organism evidence="11 12">
    <name type="scientific">Absidia repens</name>
    <dbReference type="NCBI Taxonomy" id="90262"/>
    <lineage>
        <taxon>Eukaryota</taxon>
        <taxon>Fungi</taxon>
        <taxon>Fungi incertae sedis</taxon>
        <taxon>Mucoromycota</taxon>
        <taxon>Mucoromycotina</taxon>
        <taxon>Mucoromycetes</taxon>
        <taxon>Mucorales</taxon>
        <taxon>Cunninghamellaceae</taxon>
        <taxon>Absidia</taxon>
    </lineage>
</organism>
<proteinExistence type="inferred from homology"/>
<evidence type="ECO:0000256" key="2">
    <source>
        <dbReference type="ARBA" id="ARBA00009482"/>
    </source>
</evidence>
<comment type="similarity">
    <text evidence="2 8">Belongs to the WD repeat coronin family.</text>
</comment>
<dbReference type="Pfam" id="PF12894">
    <property type="entry name" value="ANAPC4_WD40"/>
    <property type="match status" value="1"/>
</dbReference>
<feature type="compositionally biased region" description="Polar residues" evidence="9">
    <location>
        <begin position="433"/>
        <end position="462"/>
    </location>
</feature>
<dbReference type="PROSITE" id="PS50082">
    <property type="entry name" value="WD_REPEATS_2"/>
    <property type="match status" value="1"/>
</dbReference>
<evidence type="ECO:0000256" key="7">
    <source>
        <dbReference type="PROSITE-ProRule" id="PRU00221"/>
    </source>
</evidence>
<dbReference type="Proteomes" id="UP000193560">
    <property type="component" value="Unassembled WGS sequence"/>
</dbReference>
<evidence type="ECO:0000313" key="11">
    <source>
        <dbReference type="EMBL" id="ORZ09954.1"/>
    </source>
</evidence>
<dbReference type="STRING" id="90262.A0A1X2I5X5"/>
<name>A0A1X2I5X5_9FUNG</name>
<accession>A0A1X2I5X5</accession>
<gene>
    <name evidence="11" type="ORF">BCR42DRAFT_494877</name>
</gene>
<feature type="compositionally biased region" description="Polar residues" evidence="9">
    <location>
        <begin position="407"/>
        <end position="417"/>
    </location>
</feature>
<evidence type="ECO:0000256" key="8">
    <source>
        <dbReference type="RuleBase" id="RU280818"/>
    </source>
</evidence>
<keyword evidence="3" id="KW-0963">Cytoplasm</keyword>
<dbReference type="SMART" id="SM00320">
    <property type="entry name" value="WD40"/>
    <property type="match status" value="7"/>
</dbReference>
<dbReference type="InterPro" id="IPR036322">
    <property type="entry name" value="WD40_repeat_dom_sf"/>
</dbReference>
<dbReference type="PANTHER" id="PTHR10856">
    <property type="entry name" value="CORONIN"/>
    <property type="match status" value="1"/>
</dbReference>
<dbReference type="Pfam" id="PF00400">
    <property type="entry name" value="WD40"/>
    <property type="match status" value="1"/>
</dbReference>
<dbReference type="OrthoDB" id="347435at2759"/>
<feature type="compositionally biased region" description="Low complexity" evidence="9">
    <location>
        <begin position="463"/>
        <end position="490"/>
    </location>
</feature>
<dbReference type="InterPro" id="IPR015048">
    <property type="entry name" value="DUF1899"/>
</dbReference>
<dbReference type="PROSITE" id="PS50294">
    <property type="entry name" value="WD_REPEATS_REGION"/>
    <property type="match status" value="1"/>
</dbReference>
<feature type="compositionally biased region" description="Basic and acidic residues" evidence="9">
    <location>
        <begin position="916"/>
        <end position="931"/>
    </location>
</feature>
<evidence type="ECO:0000256" key="1">
    <source>
        <dbReference type="ARBA" id="ARBA00004496"/>
    </source>
</evidence>
<feature type="compositionally biased region" description="Acidic residues" evidence="9">
    <location>
        <begin position="961"/>
        <end position="973"/>
    </location>
</feature>
<dbReference type="SMART" id="SM01166">
    <property type="entry name" value="DUF1899"/>
    <property type="match status" value="2"/>
</dbReference>
<dbReference type="SMART" id="SM01167">
    <property type="entry name" value="DUF1900"/>
    <property type="match status" value="2"/>
</dbReference>
<dbReference type="EMBL" id="MCGE01000026">
    <property type="protein sequence ID" value="ORZ09954.1"/>
    <property type="molecule type" value="Genomic_DNA"/>
</dbReference>
<dbReference type="InterPro" id="IPR015943">
    <property type="entry name" value="WD40/YVTN_repeat-like_dom_sf"/>
</dbReference>
<evidence type="ECO:0000259" key="10">
    <source>
        <dbReference type="SMART" id="SM01166"/>
    </source>
</evidence>
<dbReference type="InterPro" id="IPR015505">
    <property type="entry name" value="Coronin"/>
</dbReference>
<reference evidence="11 12" key="1">
    <citation type="submission" date="2016-07" db="EMBL/GenBank/DDBJ databases">
        <title>Pervasive Adenine N6-methylation of Active Genes in Fungi.</title>
        <authorList>
            <consortium name="DOE Joint Genome Institute"/>
            <person name="Mondo S.J."/>
            <person name="Dannebaum R.O."/>
            <person name="Kuo R.C."/>
            <person name="Labutti K."/>
            <person name="Haridas S."/>
            <person name="Kuo A."/>
            <person name="Salamov A."/>
            <person name="Ahrendt S.R."/>
            <person name="Lipzen A."/>
            <person name="Sullivan W."/>
            <person name="Andreopoulos W.B."/>
            <person name="Clum A."/>
            <person name="Lindquist E."/>
            <person name="Daum C."/>
            <person name="Ramamoorthy G.K."/>
            <person name="Gryganskyi A."/>
            <person name="Culley D."/>
            <person name="Magnuson J.K."/>
            <person name="James T.Y."/>
            <person name="O'Malley M.A."/>
            <person name="Stajich J.E."/>
            <person name="Spatafora J.W."/>
            <person name="Visel A."/>
            <person name="Grigoriev I.V."/>
        </authorList>
    </citation>
    <scope>NUCLEOTIDE SEQUENCE [LARGE SCALE GENOMIC DNA]</scope>
    <source>
        <strain evidence="11 12">NRRL 1336</strain>
    </source>
</reference>
<evidence type="ECO:0000256" key="5">
    <source>
        <dbReference type="ARBA" id="ARBA00022737"/>
    </source>
</evidence>
<evidence type="ECO:0000256" key="6">
    <source>
        <dbReference type="ARBA" id="ARBA00023203"/>
    </source>
</evidence>
<evidence type="ECO:0000256" key="9">
    <source>
        <dbReference type="SAM" id="MobiDB-lite"/>
    </source>
</evidence>
<feature type="compositionally biased region" description="Basic and acidic residues" evidence="9">
    <location>
        <begin position="950"/>
        <end position="960"/>
    </location>
</feature>
<protein>
    <recommendedName>
        <fullName evidence="8">Coronin</fullName>
    </recommendedName>
</protein>
<evidence type="ECO:0000256" key="3">
    <source>
        <dbReference type="ARBA" id="ARBA00022490"/>
    </source>
</evidence>
<dbReference type="Pfam" id="PF08953">
    <property type="entry name" value="DUF1899"/>
    <property type="match status" value="2"/>
</dbReference>
<dbReference type="AlphaFoldDB" id="A0A1X2I5X5"/>
<feature type="region of interest" description="Disordered" evidence="9">
    <location>
        <begin position="395"/>
        <end position="492"/>
    </location>
</feature>
<dbReference type="Gene3D" id="2.130.10.10">
    <property type="entry name" value="YVTN repeat-like/Quinoprotein amine dehydrogenase"/>
    <property type="match status" value="2"/>
</dbReference>
<dbReference type="SUPFAM" id="SSF50978">
    <property type="entry name" value="WD40 repeat-like"/>
    <property type="match status" value="2"/>
</dbReference>
<feature type="region of interest" description="Disordered" evidence="9">
    <location>
        <begin position="878"/>
        <end position="973"/>
    </location>
</feature>
<dbReference type="FunFam" id="2.130.10.10:FF:000774">
    <property type="entry name" value="Coronin"/>
    <property type="match status" value="1"/>
</dbReference>
<dbReference type="Pfam" id="PF16300">
    <property type="entry name" value="WD40_4"/>
    <property type="match status" value="2"/>
</dbReference>
<comment type="caution">
    <text evidence="11">The sequence shown here is derived from an EMBL/GenBank/DDBJ whole genome shotgun (WGS) entry which is preliminary data.</text>
</comment>
<keyword evidence="6" id="KW-0009">Actin-binding</keyword>
<sequence length="973" mass="106713">MSKRFQNVNKYRNAVGTVEKKELWYADIPVGTSSSDSSALVQANKSWIALNWSGGGTLGLLPLNQPGKGCAAQARVFQAHGARLSDWHFSPFHDNVLATGGEDSMVKVWKIPEYNDTVTDPICSTTFKTPSRRVDMIRFHPTADQILTTLGNDGKAVCIWDIEKSSCAYELSGSVPMHSFSWKSDASLLATCGKDTVQVWDPRSEEKLVQAGPGHEGIKGSRVVWLNNSNNIFTVGMNKMRSREYGIWDTRNLSKPYMMKLLDTSTGTLLPLYDDDTETMYLISRGDAVIRSLQLSDVSSSNPTVSDNLTCGTNSSLLGATLLPKQSLDVMHTEIARLLTVSNNAVIPVSYQVPRKQYIDFHGSLFPDTKGSEPALSSAEWFAGKTSQVATVSLDPSKKQLPRSTIIPESQGTTNDTAPVKHTQALAEPIRIDNTTPTDAASTQKLENTTSAQTAPTQNHGKSTAVDSSAATTTAPAASATSTSPSTSTAKKVLPKYGAANPSVYKYINNKTYHPSTHYDDLNGLDFNKSGTTELIQANAKFIAIPLSGPGGRIGIISAGSSTGGRLPTRLPCILTGSDVTYFQFDPFDAHVLATASDDNKIRLFRIPENGLEEDLSETMAVLQDPHMDKVSLLAYHPTAKHILATASQDLDTPTLRIWSTTSSSATSAYTDIHKDTILAMAWRPDGKAIATVNKEKLLRIVDARTGDVIGQAKSHQGIRPSRLAWLDDQRFLVSVGFGLGSMREILLYDTTSDMTGPPLTKKSIDVSPSIMNVHFDRDCKILYIAGKGDRTIHTYEFENDSTLTPLTKLEFGSLQQGFSFLPKRLCNIKSLEIGKFYRLTSTTIEPVGVYVPRARPEFFQDDIFIPTLDIEHSTQDGADWLQGNDKPLETISLQPSDMTPLSKAPPPPQAARSKAKFESGKKQVSEEQQRQDTMNRMFATAKDVDEEDEVRKQKEKALDLEDNDVDEDEWDD</sequence>
<dbReference type="GO" id="GO:0003779">
    <property type="term" value="F:actin binding"/>
    <property type="evidence" value="ECO:0007669"/>
    <property type="project" value="UniProtKB-KW"/>
</dbReference>
<dbReference type="InterPro" id="IPR001680">
    <property type="entry name" value="WD40_rpt"/>
</dbReference>
<feature type="domain" description="DUF1899" evidence="10">
    <location>
        <begin position="4"/>
        <end position="67"/>
    </location>
</feature>
<dbReference type="PANTHER" id="PTHR10856:SF20">
    <property type="entry name" value="CORONIN-7"/>
    <property type="match status" value="1"/>
</dbReference>
<evidence type="ECO:0000313" key="12">
    <source>
        <dbReference type="Proteomes" id="UP000193560"/>
    </source>
</evidence>
<keyword evidence="12" id="KW-1185">Reference proteome</keyword>
<keyword evidence="4 7" id="KW-0853">WD repeat</keyword>
<dbReference type="InterPro" id="IPR024977">
    <property type="entry name" value="Apc4-like_WD40_dom"/>
</dbReference>
<feature type="domain" description="DUF1899" evidence="10">
    <location>
        <begin position="503"/>
        <end position="564"/>
    </location>
</feature>
<comment type="subcellular location">
    <subcellularLocation>
        <location evidence="1">Cytoplasm</location>
    </subcellularLocation>
</comment>
<dbReference type="GO" id="GO:0005737">
    <property type="term" value="C:cytoplasm"/>
    <property type="evidence" value="ECO:0007669"/>
    <property type="project" value="UniProtKB-SubCell"/>
</dbReference>